<comment type="caution">
    <text evidence="2">The sequence shown here is derived from an EMBL/GenBank/DDBJ whole genome shotgun (WGS) entry which is preliminary data.</text>
</comment>
<keyword evidence="1" id="KW-0472">Membrane</keyword>
<dbReference type="Proteomes" id="UP000190140">
    <property type="component" value="Unassembled WGS sequence"/>
</dbReference>
<reference evidence="2 3" key="1">
    <citation type="submission" date="2017-03" db="EMBL/GenBank/DDBJ databases">
        <title>Genome sequence of Clostridium thermoalcaliphilum DSM 7309.</title>
        <authorList>
            <person name="Poehlein A."/>
            <person name="Daniel R."/>
        </authorList>
    </citation>
    <scope>NUCLEOTIDE SEQUENCE [LARGE SCALE GENOMIC DNA]</scope>
    <source>
        <strain evidence="2 3">DSM 7309</strain>
    </source>
</reference>
<name>A0A1V4I572_9FIRM</name>
<dbReference type="EMBL" id="MZGW01000007">
    <property type="protein sequence ID" value="OPJ55138.1"/>
    <property type="molecule type" value="Genomic_DNA"/>
</dbReference>
<accession>A0A1V4I572</accession>
<dbReference type="OrthoDB" id="7205479at2"/>
<evidence type="ECO:0000313" key="3">
    <source>
        <dbReference type="Proteomes" id="UP000190140"/>
    </source>
</evidence>
<protein>
    <recommendedName>
        <fullName evidence="4">Phage holin family protein</fullName>
    </recommendedName>
</protein>
<evidence type="ECO:0000313" key="2">
    <source>
        <dbReference type="EMBL" id="OPJ55138.1"/>
    </source>
</evidence>
<proteinExistence type="predicted"/>
<dbReference type="PANTHER" id="PTHR37309:SF1">
    <property type="entry name" value="SLR0284 PROTEIN"/>
    <property type="match status" value="1"/>
</dbReference>
<keyword evidence="3" id="KW-1185">Reference proteome</keyword>
<feature type="transmembrane region" description="Helical" evidence="1">
    <location>
        <begin position="85"/>
        <end position="107"/>
    </location>
</feature>
<feature type="transmembrane region" description="Helical" evidence="1">
    <location>
        <begin position="33"/>
        <end position="51"/>
    </location>
</feature>
<organism evidence="2 3">
    <name type="scientific">Alkalithermobacter paradoxus</name>
    <dbReference type="NCBI Taxonomy" id="29349"/>
    <lineage>
        <taxon>Bacteria</taxon>
        <taxon>Bacillati</taxon>
        <taxon>Bacillota</taxon>
        <taxon>Clostridia</taxon>
        <taxon>Peptostreptococcales</taxon>
        <taxon>Tepidibacteraceae</taxon>
        <taxon>Alkalithermobacter</taxon>
    </lineage>
</organism>
<gene>
    <name evidence="2" type="ORF">CLOTH_16360</name>
</gene>
<feature type="transmembrane region" description="Helical" evidence="1">
    <location>
        <begin position="58"/>
        <end position="79"/>
    </location>
</feature>
<dbReference type="PANTHER" id="PTHR37309">
    <property type="entry name" value="SLR0284 PROTEIN"/>
    <property type="match status" value="1"/>
</dbReference>
<dbReference type="STRING" id="29349.CLOTH_16360"/>
<dbReference type="RefSeq" id="WP_079412952.1">
    <property type="nucleotide sequence ID" value="NZ_MZGW01000007.1"/>
</dbReference>
<keyword evidence="1" id="KW-0812">Transmembrane</keyword>
<evidence type="ECO:0008006" key="4">
    <source>
        <dbReference type="Google" id="ProtNLM"/>
    </source>
</evidence>
<keyword evidence="1" id="KW-1133">Transmembrane helix</keyword>
<sequence length="114" mass="12532">MRKFILRWLISALSIYLTAKLLGYVHVSDFSTTLVAAAILGIINTLIKPIIVMFTIPINFMTLGLFTFIINGFMLYLASALVEGFVIYGLLGAIVASIVLSIVNMILSSLFDIK</sequence>
<dbReference type="AlphaFoldDB" id="A0A1V4I572"/>
<dbReference type="Pfam" id="PF04020">
    <property type="entry name" value="Phage_holin_4_2"/>
    <property type="match status" value="1"/>
</dbReference>
<evidence type="ECO:0000256" key="1">
    <source>
        <dbReference type="SAM" id="Phobius"/>
    </source>
</evidence>
<dbReference type="InterPro" id="IPR007165">
    <property type="entry name" value="Phage_holin_4_2"/>
</dbReference>